<feature type="transmembrane region" description="Helical" evidence="1">
    <location>
        <begin position="195"/>
        <end position="214"/>
    </location>
</feature>
<dbReference type="OrthoDB" id="27171at2"/>
<name>A0A0S3EYV5_9SPHN</name>
<dbReference type="RefSeq" id="WP_062064398.1">
    <property type="nucleotide sequence ID" value="NZ_CP013264.1"/>
</dbReference>
<accession>A0A0S3EYV5</accession>
<organism evidence="2 3">
    <name type="scientific">Sphingobium baderi</name>
    <dbReference type="NCBI Taxonomy" id="1332080"/>
    <lineage>
        <taxon>Bacteria</taxon>
        <taxon>Pseudomonadati</taxon>
        <taxon>Pseudomonadota</taxon>
        <taxon>Alphaproteobacteria</taxon>
        <taxon>Sphingomonadales</taxon>
        <taxon>Sphingomonadaceae</taxon>
        <taxon>Sphingobium</taxon>
    </lineage>
</organism>
<dbReference type="PANTHER" id="PTHR40115">
    <property type="entry name" value="INNER MEMBRANE PROTEIN WITH PEPSY TM HELIX"/>
    <property type="match status" value="1"/>
</dbReference>
<feature type="transmembrane region" description="Helical" evidence="1">
    <location>
        <begin position="26"/>
        <end position="44"/>
    </location>
</feature>
<dbReference type="PANTHER" id="PTHR40115:SF1">
    <property type="entry name" value="INNER MEMBRANE PROTEIN WITH PEPSY TM HELIX"/>
    <property type="match status" value="1"/>
</dbReference>
<keyword evidence="1" id="KW-0472">Membrane</keyword>
<evidence type="ECO:0000313" key="2">
    <source>
        <dbReference type="EMBL" id="ALR20621.1"/>
    </source>
</evidence>
<keyword evidence="1" id="KW-1133">Transmembrane helix</keyword>
<gene>
    <name evidence="2" type="ORF">ATN00_10195</name>
</gene>
<protein>
    <recommendedName>
        <fullName evidence="4">Peptidase</fullName>
    </recommendedName>
</protein>
<reference evidence="2 3" key="1">
    <citation type="submission" date="2015-11" db="EMBL/GenBank/DDBJ databases">
        <title>A Two-component Flavoprotein Monooxygenase System MeaXY Responsible for para-Hydroxylation of 2-Methyl-6-ethylaniline and 2,6-Diethylaniline in Sphingobium baderi DE-13.</title>
        <authorList>
            <person name="Cheng M."/>
            <person name="Meng Q."/>
            <person name="Yang Y."/>
            <person name="Chu C."/>
            <person name="Yan X."/>
            <person name="He J."/>
            <person name="Li S."/>
        </authorList>
    </citation>
    <scope>NUCLEOTIDE SEQUENCE [LARGE SCALE GENOMIC DNA]</scope>
    <source>
        <strain evidence="2 3">DE-13</strain>
    </source>
</reference>
<dbReference type="EMBL" id="CP013264">
    <property type="protein sequence ID" value="ALR20621.1"/>
    <property type="molecule type" value="Genomic_DNA"/>
</dbReference>
<dbReference type="Pfam" id="PF16357">
    <property type="entry name" value="PepSY_TM_like_2"/>
    <property type="match status" value="1"/>
</dbReference>
<dbReference type="STRING" id="1332080.ATN00_10195"/>
<evidence type="ECO:0000256" key="1">
    <source>
        <dbReference type="SAM" id="Phobius"/>
    </source>
</evidence>
<dbReference type="KEGG" id="sbd:ATN00_10195"/>
<evidence type="ECO:0008006" key="4">
    <source>
        <dbReference type="Google" id="ProtNLM"/>
    </source>
</evidence>
<dbReference type="Proteomes" id="UP000056968">
    <property type="component" value="Chromosome"/>
</dbReference>
<evidence type="ECO:0000313" key="3">
    <source>
        <dbReference type="Proteomes" id="UP000056968"/>
    </source>
</evidence>
<dbReference type="InterPro" id="IPR032307">
    <property type="entry name" value="PepSY_TM-like_2"/>
</dbReference>
<feature type="transmembrane region" description="Helical" evidence="1">
    <location>
        <begin position="165"/>
        <end position="189"/>
    </location>
</feature>
<sequence length="215" mass="23433">MHAPASLQPKKKKKAPKAFWLKQLHAWHWISSAVSLIGLLLFAFTGITLNHAADVEAAPQTVEKAATLPPALLKQVAPDDKPDAKKPLPADIAHWVEQEIGQRGAGEAEWSADEVYLPLPRPGGDGWVSIDRHSGAVTSEATSRGWVSYLNDLHKGRNTGTVWKWFIDIFAVACFLFALTGLLLLQLHAAKRPSTWPLVAIGLAIPAILAIVFIH</sequence>
<keyword evidence="3" id="KW-1185">Reference proteome</keyword>
<dbReference type="AlphaFoldDB" id="A0A0S3EYV5"/>
<proteinExistence type="predicted"/>
<keyword evidence="1" id="KW-0812">Transmembrane</keyword>